<evidence type="ECO:0008006" key="3">
    <source>
        <dbReference type="Google" id="ProtNLM"/>
    </source>
</evidence>
<dbReference type="PANTHER" id="PTHR35317">
    <property type="entry name" value="OS04G0629600 PROTEIN"/>
    <property type="match status" value="1"/>
</dbReference>
<dbReference type="Pfam" id="PF14223">
    <property type="entry name" value="Retrotran_gag_2"/>
    <property type="match status" value="1"/>
</dbReference>
<reference evidence="1" key="1">
    <citation type="journal article" date="2012" name="Nat. Biotechnol.">
        <title>Draft genome sequence of pigeonpea (Cajanus cajan), an orphan legume crop of resource-poor farmers.</title>
        <authorList>
            <person name="Varshney R.K."/>
            <person name="Chen W."/>
            <person name="Li Y."/>
            <person name="Bharti A.K."/>
            <person name="Saxena R.K."/>
            <person name="Schlueter J.A."/>
            <person name="Donoghue M.T."/>
            <person name="Azam S."/>
            <person name="Fan G."/>
            <person name="Whaley A.M."/>
            <person name="Farmer A.D."/>
            <person name="Sheridan J."/>
            <person name="Iwata A."/>
            <person name="Tuteja R."/>
            <person name="Penmetsa R.V."/>
            <person name="Wu W."/>
            <person name="Upadhyaya H.D."/>
            <person name="Yang S.P."/>
            <person name="Shah T."/>
            <person name="Saxena K.B."/>
            <person name="Michael T."/>
            <person name="McCombie W.R."/>
            <person name="Yang B."/>
            <person name="Zhang G."/>
            <person name="Yang H."/>
            <person name="Wang J."/>
            <person name="Spillane C."/>
            <person name="Cook D.R."/>
            <person name="May G.D."/>
            <person name="Xu X."/>
            <person name="Jackson S.A."/>
        </authorList>
    </citation>
    <scope>NUCLEOTIDE SEQUENCE [LARGE SCALE GENOMIC DNA]</scope>
</reference>
<proteinExistence type="predicted"/>
<dbReference type="Proteomes" id="UP000075243">
    <property type="component" value="Unassembled WGS sequence"/>
</dbReference>
<accession>A0A151SAR7</accession>
<gene>
    <name evidence="1" type="ORF">KK1_026282</name>
</gene>
<protein>
    <recommendedName>
        <fullName evidence="3">Retrovirus-related Pol polyprotein from transposon TNT 1-94</fullName>
    </recommendedName>
</protein>
<name>A0A151SAR7_CAJCA</name>
<dbReference type="EMBL" id="KQ483431">
    <property type="protein sequence ID" value="KYP51925.1"/>
    <property type="molecule type" value="Genomic_DNA"/>
</dbReference>
<organism evidence="1 2">
    <name type="scientific">Cajanus cajan</name>
    <name type="common">Pigeon pea</name>
    <name type="synonym">Cajanus indicus</name>
    <dbReference type="NCBI Taxonomy" id="3821"/>
    <lineage>
        <taxon>Eukaryota</taxon>
        <taxon>Viridiplantae</taxon>
        <taxon>Streptophyta</taxon>
        <taxon>Embryophyta</taxon>
        <taxon>Tracheophyta</taxon>
        <taxon>Spermatophyta</taxon>
        <taxon>Magnoliopsida</taxon>
        <taxon>eudicotyledons</taxon>
        <taxon>Gunneridae</taxon>
        <taxon>Pentapetalae</taxon>
        <taxon>rosids</taxon>
        <taxon>fabids</taxon>
        <taxon>Fabales</taxon>
        <taxon>Fabaceae</taxon>
        <taxon>Papilionoideae</taxon>
        <taxon>50 kb inversion clade</taxon>
        <taxon>NPAAA clade</taxon>
        <taxon>indigoferoid/millettioid clade</taxon>
        <taxon>Phaseoleae</taxon>
        <taxon>Cajanus</taxon>
    </lineage>
</organism>
<evidence type="ECO:0000313" key="1">
    <source>
        <dbReference type="EMBL" id="KYP51925.1"/>
    </source>
</evidence>
<sequence>MGNFEKISSVTITKETWEILERAHAGNDKLKKVQLQTLRRQYELLQMEGNEGVRAYFHSSVVSNKFDEKLISDQMIVEKVLRSLSPRFNHIVIVIEESKNLEILKVEELQVFWRLMNR</sequence>
<evidence type="ECO:0000313" key="2">
    <source>
        <dbReference type="Proteomes" id="UP000075243"/>
    </source>
</evidence>
<dbReference type="AlphaFoldDB" id="A0A151SAR7"/>
<dbReference type="PANTHER" id="PTHR35317:SF35">
    <property type="entry name" value="DUF4219 DOMAIN-CONTAINING PROTEIN"/>
    <property type="match status" value="1"/>
</dbReference>
<keyword evidence="2" id="KW-1185">Reference proteome</keyword>
<dbReference type="Gramene" id="C.cajan_24808.t">
    <property type="protein sequence ID" value="C.cajan_24808.t.cds1"/>
    <property type="gene ID" value="C.cajan_24808"/>
</dbReference>